<dbReference type="PANTHER" id="PTHR11645">
    <property type="entry name" value="PYRROLINE-5-CARBOXYLATE REDUCTASE"/>
    <property type="match status" value="1"/>
</dbReference>
<dbReference type="RefSeq" id="WP_181750293.1">
    <property type="nucleotide sequence ID" value="NZ_JACEIQ010000001.1"/>
</dbReference>
<dbReference type="AlphaFoldDB" id="A0A7W2A677"/>
<feature type="binding site" evidence="3">
    <location>
        <position position="56"/>
    </location>
    <ligand>
        <name>NADPH</name>
        <dbReference type="ChEBI" id="CHEBI:57783"/>
    </ligand>
</feature>
<dbReference type="Gene3D" id="3.40.50.720">
    <property type="entry name" value="NAD(P)-binding Rossmann-like Domain"/>
    <property type="match status" value="1"/>
</dbReference>
<comment type="function">
    <text evidence="2">Catalyzes the reduction of 1-pyrroline-5-carboxylate (PCA) to L-proline.</text>
</comment>
<comment type="pathway">
    <text evidence="2">Amino-acid biosynthesis; L-proline biosynthesis; L-proline from L-glutamate 5-semialdehyde: step 1/1.</text>
</comment>
<evidence type="ECO:0000259" key="4">
    <source>
        <dbReference type="Pfam" id="PF03807"/>
    </source>
</evidence>
<evidence type="ECO:0000256" key="3">
    <source>
        <dbReference type="PIRSR" id="PIRSR000193-1"/>
    </source>
</evidence>
<sequence length="276" mass="30243">MKIGFIGTGSMGRTLVEAFIHAQTFLPSEIVISNRTQKTADQLAAAYPGIQVAHNNLELVQQVSCFFICVKPGEFRQVFEDILPGIKADQLAISITSPVMLEDLEKWLPCKVAKIIPSITNQVLCGSSLYIPGSRITPKEEQWLHQLLSTISNPLKVDERHTRISSDLASCAPAFLANILEQMVEAAVKKTGIPPETAAPLVAQMALGVGKLLTEGGFSLHSLQQRVSVPGGITAEGLELLEQELSPAFDKLFHITHAKYEEDVEKVKRSLQYRSI</sequence>
<keyword evidence="2" id="KW-0560">Oxidoreductase</keyword>
<dbReference type="Proteomes" id="UP000535491">
    <property type="component" value="Unassembled WGS sequence"/>
</dbReference>
<dbReference type="Pfam" id="PF14748">
    <property type="entry name" value="P5CR_dimer"/>
    <property type="match status" value="1"/>
</dbReference>
<dbReference type="PANTHER" id="PTHR11645:SF51">
    <property type="entry name" value="COME OPERON PROTEIN 4"/>
    <property type="match status" value="1"/>
</dbReference>
<keyword evidence="2" id="KW-0028">Amino-acid biosynthesis</keyword>
<dbReference type="EC" id="1.5.1.2" evidence="2"/>
<proteinExistence type="inferred from homology"/>
<protein>
    <recommendedName>
        <fullName evidence="2">Pyrroline-5-carboxylate reductase</fullName>
        <shortName evidence="2">P5C reductase</shortName>
        <shortName evidence="2">P5CR</shortName>
        <ecNumber evidence="2">1.5.1.2</ecNumber>
    </recommendedName>
    <alternativeName>
        <fullName evidence="2">PCA reductase</fullName>
    </alternativeName>
</protein>
<dbReference type="Gene3D" id="1.10.3730.10">
    <property type="entry name" value="ProC C-terminal domain-like"/>
    <property type="match status" value="1"/>
</dbReference>
<organism evidence="6 7">
    <name type="scientific">Paenactinomyces guangxiensis</name>
    <dbReference type="NCBI Taxonomy" id="1490290"/>
    <lineage>
        <taxon>Bacteria</taxon>
        <taxon>Bacillati</taxon>
        <taxon>Bacillota</taxon>
        <taxon>Bacilli</taxon>
        <taxon>Bacillales</taxon>
        <taxon>Thermoactinomycetaceae</taxon>
        <taxon>Paenactinomyces</taxon>
    </lineage>
</organism>
<dbReference type="InterPro" id="IPR000304">
    <property type="entry name" value="Pyrroline-COOH_reductase"/>
</dbReference>
<comment type="subcellular location">
    <subcellularLocation>
        <location evidence="2">Cytoplasm</location>
    </subcellularLocation>
</comment>
<evidence type="ECO:0000256" key="1">
    <source>
        <dbReference type="ARBA" id="ARBA00005525"/>
    </source>
</evidence>
<dbReference type="EMBL" id="JACEIQ010000001">
    <property type="protein sequence ID" value="MBA4493081.1"/>
    <property type="molecule type" value="Genomic_DNA"/>
</dbReference>
<dbReference type="UniPathway" id="UPA00098">
    <property type="reaction ID" value="UER00361"/>
</dbReference>
<keyword evidence="2" id="KW-0963">Cytoplasm</keyword>
<feature type="domain" description="Pyrroline-5-carboxylate reductase dimerisation" evidence="5">
    <location>
        <begin position="159"/>
        <end position="262"/>
    </location>
</feature>
<dbReference type="GO" id="GO:0055129">
    <property type="term" value="P:L-proline biosynthetic process"/>
    <property type="evidence" value="ECO:0007669"/>
    <property type="project" value="UniProtKB-UniRule"/>
</dbReference>
<feature type="domain" description="Pyrroline-5-carboxylate reductase catalytic N-terminal" evidence="4">
    <location>
        <begin position="2"/>
        <end position="97"/>
    </location>
</feature>
<dbReference type="SUPFAM" id="SSF51735">
    <property type="entry name" value="NAD(P)-binding Rossmann-fold domains"/>
    <property type="match status" value="1"/>
</dbReference>
<evidence type="ECO:0000259" key="5">
    <source>
        <dbReference type="Pfam" id="PF14748"/>
    </source>
</evidence>
<keyword evidence="7" id="KW-1185">Reference proteome</keyword>
<dbReference type="SUPFAM" id="SSF48179">
    <property type="entry name" value="6-phosphogluconate dehydrogenase C-terminal domain-like"/>
    <property type="match status" value="1"/>
</dbReference>
<comment type="catalytic activity">
    <reaction evidence="2">
        <text>L-proline + NAD(+) = (S)-1-pyrroline-5-carboxylate + NADH + 2 H(+)</text>
        <dbReference type="Rhea" id="RHEA:14105"/>
        <dbReference type="ChEBI" id="CHEBI:15378"/>
        <dbReference type="ChEBI" id="CHEBI:17388"/>
        <dbReference type="ChEBI" id="CHEBI:57540"/>
        <dbReference type="ChEBI" id="CHEBI:57945"/>
        <dbReference type="ChEBI" id="CHEBI:60039"/>
        <dbReference type="EC" id="1.5.1.2"/>
    </reaction>
</comment>
<feature type="binding site" evidence="3">
    <location>
        <begin position="6"/>
        <end position="11"/>
    </location>
    <ligand>
        <name>NADP(+)</name>
        <dbReference type="ChEBI" id="CHEBI:58349"/>
    </ligand>
</feature>
<reference evidence="6 7" key="1">
    <citation type="submission" date="2020-07" db="EMBL/GenBank/DDBJ databases">
        <authorList>
            <person name="Feng H."/>
        </authorList>
    </citation>
    <scope>NUCLEOTIDE SEQUENCE [LARGE SCALE GENOMIC DNA]</scope>
    <source>
        <strain evidence="7">s-10</strain>
    </source>
</reference>
<dbReference type="InterPro" id="IPR028939">
    <property type="entry name" value="P5C_Rdtase_cat_N"/>
</dbReference>
<comment type="similarity">
    <text evidence="1 2">Belongs to the pyrroline-5-carboxylate reductase family.</text>
</comment>
<accession>A0A7W2A677</accession>
<dbReference type="InterPro" id="IPR053790">
    <property type="entry name" value="P5CR-like_CS"/>
</dbReference>
<evidence type="ECO:0000313" key="6">
    <source>
        <dbReference type="EMBL" id="MBA4493081.1"/>
    </source>
</evidence>
<dbReference type="InterPro" id="IPR008927">
    <property type="entry name" value="6-PGluconate_DH-like_C_sf"/>
</dbReference>
<keyword evidence="2" id="KW-0641">Proline biosynthesis</keyword>
<dbReference type="InterPro" id="IPR036291">
    <property type="entry name" value="NAD(P)-bd_dom_sf"/>
</dbReference>
<comment type="caution">
    <text evidence="6">The sequence shown here is derived from an EMBL/GenBank/DDBJ whole genome shotgun (WGS) entry which is preliminary data.</text>
</comment>
<evidence type="ECO:0000256" key="2">
    <source>
        <dbReference type="HAMAP-Rule" id="MF_01925"/>
    </source>
</evidence>
<dbReference type="PIRSF" id="PIRSF000193">
    <property type="entry name" value="Pyrrol-5-carb_rd"/>
    <property type="match status" value="1"/>
</dbReference>
<dbReference type="HAMAP" id="MF_01925">
    <property type="entry name" value="P5C_reductase"/>
    <property type="match status" value="1"/>
</dbReference>
<dbReference type="InterPro" id="IPR029036">
    <property type="entry name" value="P5CR_dimer"/>
</dbReference>
<keyword evidence="2 3" id="KW-0521">NADP</keyword>
<dbReference type="Pfam" id="PF03807">
    <property type="entry name" value="F420_oxidored"/>
    <property type="match status" value="1"/>
</dbReference>
<dbReference type="PROSITE" id="PS00521">
    <property type="entry name" value="P5CR"/>
    <property type="match status" value="1"/>
</dbReference>
<comment type="catalytic activity">
    <reaction evidence="2">
        <text>L-proline + NADP(+) = (S)-1-pyrroline-5-carboxylate + NADPH + 2 H(+)</text>
        <dbReference type="Rhea" id="RHEA:14109"/>
        <dbReference type="ChEBI" id="CHEBI:15378"/>
        <dbReference type="ChEBI" id="CHEBI:17388"/>
        <dbReference type="ChEBI" id="CHEBI:57783"/>
        <dbReference type="ChEBI" id="CHEBI:58349"/>
        <dbReference type="ChEBI" id="CHEBI:60039"/>
        <dbReference type="EC" id="1.5.1.2"/>
    </reaction>
</comment>
<dbReference type="GO" id="GO:0005737">
    <property type="term" value="C:cytoplasm"/>
    <property type="evidence" value="ECO:0007669"/>
    <property type="project" value="UniProtKB-SubCell"/>
</dbReference>
<evidence type="ECO:0000313" key="7">
    <source>
        <dbReference type="Proteomes" id="UP000535491"/>
    </source>
</evidence>
<dbReference type="GO" id="GO:0004735">
    <property type="term" value="F:pyrroline-5-carboxylate reductase activity"/>
    <property type="evidence" value="ECO:0007669"/>
    <property type="project" value="UniProtKB-UniRule"/>
</dbReference>
<gene>
    <name evidence="2" type="primary">proC</name>
    <name evidence="6" type="ORF">H1191_01970</name>
</gene>
<dbReference type="NCBIfam" id="NF005814">
    <property type="entry name" value="PRK07680.1"/>
    <property type="match status" value="1"/>
</dbReference>
<name>A0A7W2A677_9BACL</name>